<feature type="short sequence motif" description="'HIGH' region" evidence="8">
    <location>
        <begin position="9"/>
        <end position="19"/>
    </location>
</feature>
<evidence type="ECO:0000259" key="10">
    <source>
        <dbReference type="Pfam" id="PF19269"/>
    </source>
</evidence>
<proteinExistence type="inferred from homology"/>
<keyword evidence="4 8" id="KW-0547">Nucleotide-binding</keyword>
<dbReference type="GO" id="GO:0005524">
    <property type="term" value="F:ATP binding"/>
    <property type="evidence" value="ECO:0007669"/>
    <property type="project" value="UniProtKB-UniRule"/>
</dbReference>
<dbReference type="Gene3D" id="1.10.10.350">
    <property type="match status" value="1"/>
</dbReference>
<dbReference type="InterPro" id="IPR045462">
    <property type="entry name" value="aa-tRNA-synth_I_cd-bd"/>
</dbReference>
<feature type="short sequence motif" description="'KMSKS' region" evidence="8">
    <location>
        <begin position="242"/>
        <end position="246"/>
    </location>
</feature>
<dbReference type="InterPro" id="IPR020751">
    <property type="entry name" value="aa-tRNA-synth_I_codon-bd_sub2"/>
</dbReference>
<dbReference type="InterPro" id="IPR014729">
    <property type="entry name" value="Rossmann-like_a/b/a_fold"/>
</dbReference>
<keyword evidence="3 8" id="KW-0436">Ligase</keyword>
<evidence type="ECO:0000256" key="3">
    <source>
        <dbReference type="ARBA" id="ARBA00022598"/>
    </source>
</evidence>
<keyword evidence="2 8" id="KW-0963">Cytoplasm</keyword>
<evidence type="ECO:0000256" key="5">
    <source>
        <dbReference type="ARBA" id="ARBA00022840"/>
    </source>
</evidence>
<comment type="similarity">
    <text evidence="1 8">Belongs to the class-I aminoacyl-tRNA synthetase family. Glutamate--tRNA ligase type 1 subfamily.</text>
</comment>
<dbReference type="Gene3D" id="3.40.50.620">
    <property type="entry name" value="HUPs"/>
    <property type="match status" value="1"/>
</dbReference>
<dbReference type="GO" id="GO:0000049">
    <property type="term" value="F:tRNA binding"/>
    <property type="evidence" value="ECO:0007669"/>
    <property type="project" value="InterPro"/>
</dbReference>
<keyword evidence="5 8" id="KW-0067">ATP-binding</keyword>
<keyword evidence="6 8" id="KW-0648">Protein biosynthesis</keyword>
<dbReference type="PROSITE" id="PS00178">
    <property type="entry name" value="AA_TRNA_LIGASE_I"/>
    <property type="match status" value="1"/>
</dbReference>
<dbReference type="EC" id="6.1.1.17" evidence="8"/>
<evidence type="ECO:0000313" key="11">
    <source>
        <dbReference type="EMBL" id="TGY87180.1"/>
    </source>
</evidence>
<dbReference type="OrthoDB" id="9807503at2"/>
<comment type="caution">
    <text evidence="11">The sequence shown here is derived from an EMBL/GenBank/DDBJ whole genome shotgun (WGS) entry which is preliminary data.</text>
</comment>
<dbReference type="SUPFAM" id="SSF52374">
    <property type="entry name" value="Nucleotidylyl transferase"/>
    <property type="match status" value="1"/>
</dbReference>
<dbReference type="Pfam" id="PF19269">
    <property type="entry name" value="Anticodon_2"/>
    <property type="match status" value="1"/>
</dbReference>
<keyword evidence="7 8" id="KW-0030">Aminoacyl-tRNA synthetase</keyword>
<organism evidence="11 12">
    <name type="scientific">Marinicauda algicola</name>
    <dbReference type="NCBI Taxonomy" id="2029849"/>
    <lineage>
        <taxon>Bacteria</taxon>
        <taxon>Pseudomonadati</taxon>
        <taxon>Pseudomonadota</taxon>
        <taxon>Alphaproteobacteria</taxon>
        <taxon>Maricaulales</taxon>
        <taxon>Maricaulaceae</taxon>
        <taxon>Marinicauda</taxon>
    </lineage>
</organism>
<dbReference type="GO" id="GO:0005737">
    <property type="term" value="C:cytoplasm"/>
    <property type="evidence" value="ECO:0007669"/>
    <property type="project" value="UniProtKB-SubCell"/>
</dbReference>
<feature type="domain" description="Aminoacyl-tRNA synthetase class I anticodon-binding" evidence="10">
    <location>
        <begin position="375"/>
        <end position="446"/>
    </location>
</feature>
<feature type="binding site" evidence="8">
    <location>
        <position position="245"/>
    </location>
    <ligand>
        <name>ATP</name>
        <dbReference type="ChEBI" id="CHEBI:30616"/>
    </ligand>
</feature>
<dbReference type="InterPro" id="IPR001412">
    <property type="entry name" value="aa-tRNA-synth_I_CS"/>
</dbReference>
<dbReference type="PRINTS" id="PR00987">
    <property type="entry name" value="TRNASYNTHGLU"/>
</dbReference>
<accession>A0A4S2GVN1</accession>
<dbReference type="Pfam" id="PF00749">
    <property type="entry name" value="tRNA-synt_1c"/>
    <property type="match status" value="1"/>
</dbReference>
<dbReference type="GO" id="GO:0006424">
    <property type="term" value="P:glutamyl-tRNA aminoacylation"/>
    <property type="evidence" value="ECO:0007669"/>
    <property type="project" value="UniProtKB-UniRule"/>
</dbReference>
<dbReference type="NCBIfam" id="TIGR00464">
    <property type="entry name" value="gltX_bact"/>
    <property type="match status" value="1"/>
</dbReference>
<evidence type="ECO:0000256" key="6">
    <source>
        <dbReference type="ARBA" id="ARBA00022917"/>
    </source>
</evidence>
<sequence length="450" mass="50226">MTVKVRFAPSPTGRLHVGNVRTALMNVLFARSQGGVFVLRIDDTDLERSTKEYEEGIRADLKWLGLEWDESFNQSDRFDAYEAAKDRLIEMGRLYPCYETEEELERKRKIQRAQGRPPVYDRAALQLTEEQKRKHEAEGRKPHWRFKLTGGRVEWNDLIRGPSHIETSSVSDPILIREDGSYLYTLPSVVDDIDAKITHIVRGEDHVTNSAAQIEIFEALAGKGSAPAMAHQPLLVGADGEKLSKRLGSLSVMALREEIGLEPMAILSVLAKVGTSDPVEVRPDLETLAAEFAFSKVSRTPARLDPEDMRRLNARLLHEMDFGEVSERLYEMGVDIDSTVWLAIRPNLETLADAKDWFALIEGPVTPLVAGEDEDFVRTAAELLPAGPLDEASWGVWTSALKERTGRKGKALFMPLRLALTGQSHGPEMAVLLPLIGADRARKRLQGEAA</sequence>
<dbReference type="EMBL" id="SRXW01000007">
    <property type="protein sequence ID" value="TGY87180.1"/>
    <property type="molecule type" value="Genomic_DNA"/>
</dbReference>
<evidence type="ECO:0000256" key="7">
    <source>
        <dbReference type="ARBA" id="ARBA00023146"/>
    </source>
</evidence>
<dbReference type="InterPro" id="IPR008925">
    <property type="entry name" value="aa_tRNA-synth_I_cd-bd_sf"/>
</dbReference>
<evidence type="ECO:0000313" key="12">
    <source>
        <dbReference type="Proteomes" id="UP000308054"/>
    </source>
</evidence>
<dbReference type="PANTHER" id="PTHR43311">
    <property type="entry name" value="GLUTAMATE--TRNA LIGASE"/>
    <property type="match status" value="1"/>
</dbReference>
<evidence type="ECO:0000256" key="2">
    <source>
        <dbReference type="ARBA" id="ARBA00022490"/>
    </source>
</evidence>
<evidence type="ECO:0000256" key="1">
    <source>
        <dbReference type="ARBA" id="ARBA00007894"/>
    </source>
</evidence>
<gene>
    <name evidence="8" type="primary">gltX</name>
    <name evidence="11" type="ORF">E5163_15765</name>
</gene>
<evidence type="ECO:0000259" key="9">
    <source>
        <dbReference type="Pfam" id="PF00749"/>
    </source>
</evidence>
<dbReference type="GO" id="GO:0004818">
    <property type="term" value="F:glutamate-tRNA ligase activity"/>
    <property type="evidence" value="ECO:0007669"/>
    <property type="project" value="UniProtKB-UniRule"/>
</dbReference>
<evidence type="ECO:0000256" key="8">
    <source>
        <dbReference type="HAMAP-Rule" id="MF_00022"/>
    </source>
</evidence>
<feature type="domain" description="Glutamyl/glutaminyl-tRNA synthetase class Ib catalytic" evidence="9">
    <location>
        <begin position="3"/>
        <end position="277"/>
    </location>
</feature>
<dbReference type="InterPro" id="IPR000924">
    <property type="entry name" value="Glu/Gln-tRNA-synth"/>
</dbReference>
<dbReference type="Proteomes" id="UP000308054">
    <property type="component" value="Unassembled WGS sequence"/>
</dbReference>
<dbReference type="RefSeq" id="WP_135997483.1">
    <property type="nucleotide sequence ID" value="NZ_CP071057.1"/>
</dbReference>
<reference evidence="11 12" key="1">
    <citation type="journal article" date="2017" name="Int. J. Syst. Evol. Microbiol.">
        <title>Marinicauda algicola sp. nov., isolated from a marine red alga Rhodosorus marinus.</title>
        <authorList>
            <person name="Jeong S.E."/>
            <person name="Jeon S.H."/>
            <person name="Chun B.H."/>
            <person name="Kim D.W."/>
            <person name="Jeon C.O."/>
        </authorList>
    </citation>
    <scope>NUCLEOTIDE SEQUENCE [LARGE SCALE GENOMIC DNA]</scope>
    <source>
        <strain evidence="11 12">JCM 31718</strain>
    </source>
</reference>
<name>A0A4S2GVN1_9PROT</name>
<protein>
    <recommendedName>
        <fullName evidence="8">Glutamate--tRNA ligase</fullName>
        <ecNumber evidence="8">6.1.1.17</ecNumber>
    </recommendedName>
    <alternativeName>
        <fullName evidence="8">Glutamyl-tRNA synthetase</fullName>
        <shortName evidence="8">GluRS</shortName>
    </alternativeName>
</protein>
<comment type="function">
    <text evidence="8">Catalyzes the attachment of glutamate to tRNA(Glu) in a two-step reaction: glutamate is first activated by ATP to form Glu-AMP and then transferred to the acceptor end of tRNA(Glu).</text>
</comment>
<comment type="catalytic activity">
    <reaction evidence="8">
        <text>tRNA(Glu) + L-glutamate + ATP = L-glutamyl-tRNA(Glu) + AMP + diphosphate</text>
        <dbReference type="Rhea" id="RHEA:23540"/>
        <dbReference type="Rhea" id="RHEA-COMP:9663"/>
        <dbReference type="Rhea" id="RHEA-COMP:9680"/>
        <dbReference type="ChEBI" id="CHEBI:29985"/>
        <dbReference type="ChEBI" id="CHEBI:30616"/>
        <dbReference type="ChEBI" id="CHEBI:33019"/>
        <dbReference type="ChEBI" id="CHEBI:78442"/>
        <dbReference type="ChEBI" id="CHEBI:78520"/>
        <dbReference type="ChEBI" id="CHEBI:456215"/>
        <dbReference type="EC" id="6.1.1.17"/>
    </reaction>
</comment>
<comment type="caution">
    <text evidence="8">Lacks conserved residue(s) required for the propagation of feature annotation.</text>
</comment>
<dbReference type="InterPro" id="IPR049940">
    <property type="entry name" value="GluQ/Sye"/>
</dbReference>
<comment type="subcellular location">
    <subcellularLocation>
        <location evidence="8">Cytoplasm</location>
    </subcellularLocation>
</comment>
<dbReference type="PANTHER" id="PTHR43311:SF2">
    <property type="entry name" value="GLUTAMATE--TRNA LIGASE, MITOCHONDRIAL-RELATED"/>
    <property type="match status" value="1"/>
</dbReference>
<dbReference type="InterPro" id="IPR020058">
    <property type="entry name" value="Glu/Gln-tRNA-synth_Ib_cat-dom"/>
</dbReference>
<dbReference type="InterPro" id="IPR004527">
    <property type="entry name" value="Glu-tRNA-ligase_bac/mito"/>
</dbReference>
<dbReference type="HAMAP" id="MF_00022">
    <property type="entry name" value="Glu_tRNA_synth_type1"/>
    <property type="match status" value="1"/>
</dbReference>
<keyword evidence="12" id="KW-1185">Reference proteome</keyword>
<comment type="subunit">
    <text evidence="8">Monomer.</text>
</comment>
<evidence type="ECO:0000256" key="4">
    <source>
        <dbReference type="ARBA" id="ARBA00022741"/>
    </source>
</evidence>
<dbReference type="AlphaFoldDB" id="A0A4S2GVN1"/>
<dbReference type="SUPFAM" id="SSF48163">
    <property type="entry name" value="An anticodon-binding domain of class I aminoacyl-tRNA synthetases"/>
    <property type="match status" value="1"/>
</dbReference>